<proteinExistence type="predicted"/>
<dbReference type="EMBL" id="JARUIS010000032">
    <property type="protein sequence ID" value="MDS1005028.1"/>
    <property type="molecule type" value="Genomic_DNA"/>
</dbReference>
<organism evidence="1 2">
    <name type="scientific">Clostridium sporogenes</name>
    <dbReference type="NCBI Taxonomy" id="1509"/>
    <lineage>
        <taxon>Bacteria</taxon>
        <taxon>Bacillati</taxon>
        <taxon>Bacillota</taxon>
        <taxon>Clostridia</taxon>
        <taxon>Eubacteriales</taxon>
        <taxon>Clostridiaceae</taxon>
        <taxon>Clostridium</taxon>
    </lineage>
</organism>
<comment type="caution">
    <text evidence="1">The sequence shown here is derived from an EMBL/GenBank/DDBJ whole genome shotgun (WGS) entry which is preliminary data.</text>
</comment>
<gene>
    <name evidence="1" type="ORF">P9J83_16210</name>
</gene>
<evidence type="ECO:0000313" key="2">
    <source>
        <dbReference type="Proteomes" id="UP001182303"/>
    </source>
</evidence>
<dbReference type="InterPro" id="IPR043919">
    <property type="entry name" value="DUF5758"/>
</dbReference>
<protein>
    <submittedName>
        <fullName evidence="1">DUF5758 domain-containing protein</fullName>
    </submittedName>
</protein>
<name>A0AAE4FNG4_CLOSG</name>
<evidence type="ECO:0000313" key="1">
    <source>
        <dbReference type="EMBL" id="MDS1005028.1"/>
    </source>
</evidence>
<dbReference type="Pfam" id="PF19062">
    <property type="entry name" value="DUF5758"/>
    <property type="match status" value="1"/>
</dbReference>
<reference evidence="1" key="1">
    <citation type="submission" date="2023-04" db="EMBL/GenBank/DDBJ databases">
        <title>Assessment of the microbiological origin of a defect in Grana Padano cheese.</title>
        <authorList>
            <person name="Zago M."/>
            <person name="Rossetti L."/>
            <person name="Bonvini B."/>
            <person name="Carminati D."/>
            <person name="Giraffa G."/>
        </authorList>
    </citation>
    <scope>NUCLEOTIDE SEQUENCE</scope>
    <source>
        <strain evidence="1">4990</strain>
    </source>
</reference>
<dbReference type="Proteomes" id="UP001182303">
    <property type="component" value="Unassembled WGS sequence"/>
</dbReference>
<sequence length="34" mass="4043">MGEWVEAKNLNEDRCIDSTIGIHFLMTREEARNY</sequence>
<dbReference type="AlphaFoldDB" id="A0AAE4FNG4"/>
<accession>A0AAE4FNG4</accession>